<evidence type="ECO:0000256" key="1">
    <source>
        <dbReference type="ARBA" id="ARBA00007714"/>
    </source>
</evidence>
<dbReference type="AlphaFoldDB" id="A0AA38Q1E6"/>
<evidence type="ECO:0000313" key="2">
    <source>
        <dbReference type="EMBL" id="KAJ3985148.1"/>
    </source>
</evidence>
<gene>
    <name evidence="2" type="ORF">F5890DRAFT_1553407</name>
</gene>
<proteinExistence type="inferred from homology"/>
<dbReference type="Proteomes" id="UP001163850">
    <property type="component" value="Unassembled WGS sequence"/>
</dbReference>
<comment type="caution">
    <text evidence="2">The sequence shown here is derived from an EMBL/GenBank/DDBJ whole genome shotgun (WGS) entry which is preliminary data.</text>
</comment>
<protein>
    <submittedName>
        <fullName evidence="2">Uncharacterized protein</fullName>
    </submittedName>
</protein>
<dbReference type="EMBL" id="MU801969">
    <property type="protein sequence ID" value="KAJ3985148.1"/>
    <property type="molecule type" value="Genomic_DNA"/>
</dbReference>
<comment type="similarity">
    <text evidence="1">Belongs to the pyrokinin family.</text>
</comment>
<reference evidence="2" key="1">
    <citation type="submission" date="2022-08" db="EMBL/GenBank/DDBJ databases">
        <authorList>
            <consortium name="DOE Joint Genome Institute"/>
            <person name="Min B."/>
            <person name="Riley R."/>
            <person name="Sierra-Patev S."/>
            <person name="Naranjo-Ortiz M."/>
            <person name="Looney B."/>
            <person name="Konkel Z."/>
            <person name="Slot J.C."/>
            <person name="Sakamoto Y."/>
            <person name="Steenwyk J.L."/>
            <person name="Rokas A."/>
            <person name="Carro J."/>
            <person name="Camarero S."/>
            <person name="Ferreira P."/>
            <person name="Molpeceres G."/>
            <person name="Ruiz-Duenas F.J."/>
            <person name="Serrano A."/>
            <person name="Henrissat B."/>
            <person name="Drula E."/>
            <person name="Hughes K.W."/>
            <person name="Mata J.L."/>
            <person name="Ishikawa N.K."/>
            <person name="Vargas-Isla R."/>
            <person name="Ushijima S."/>
            <person name="Smith C.A."/>
            <person name="Ahrendt S."/>
            <person name="Andreopoulos W."/>
            <person name="He G."/>
            <person name="Labutti K."/>
            <person name="Lipzen A."/>
            <person name="Ng V."/>
            <person name="Sandor L."/>
            <person name="Barry K."/>
            <person name="Martinez A.T."/>
            <person name="Xiao Y."/>
            <person name="Gibbons J.G."/>
            <person name="Terashima K."/>
            <person name="Hibbett D.S."/>
            <person name="Grigoriev I.V."/>
        </authorList>
    </citation>
    <scope>NUCLEOTIDE SEQUENCE</scope>
    <source>
        <strain evidence="2">TFB7829</strain>
    </source>
</reference>
<organism evidence="2 3">
    <name type="scientific">Lentinula detonsa</name>
    <dbReference type="NCBI Taxonomy" id="2804962"/>
    <lineage>
        <taxon>Eukaryota</taxon>
        <taxon>Fungi</taxon>
        <taxon>Dikarya</taxon>
        <taxon>Basidiomycota</taxon>
        <taxon>Agaricomycotina</taxon>
        <taxon>Agaricomycetes</taxon>
        <taxon>Agaricomycetidae</taxon>
        <taxon>Agaricales</taxon>
        <taxon>Marasmiineae</taxon>
        <taxon>Omphalotaceae</taxon>
        <taxon>Lentinula</taxon>
    </lineage>
</organism>
<dbReference type="GO" id="GO:0005184">
    <property type="term" value="F:neuropeptide hormone activity"/>
    <property type="evidence" value="ECO:0007669"/>
    <property type="project" value="InterPro"/>
</dbReference>
<name>A0AA38Q1E6_9AGAR</name>
<evidence type="ECO:0000313" key="3">
    <source>
        <dbReference type="Proteomes" id="UP001163850"/>
    </source>
</evidence>
<dbReference type="PROSITE" id="PS00539">
    <property type="entry name" value="PYROKININ"/>
    <property type="match status" value="1"/>
</dbReference>
<sequence>MVKVSSPTTDLEILIVRDGGSCAWPAFNVQASETKLVQTSALHAIKGEETSLKKTSELQLFSEFVHIQPSHFDLKLIPKQWIPSPNAPSSTPPPPPPPPLGPTFAFSLPRCLPTLPRRIHRTKPHRCLLMKKTLALDVDLGTLTAYLTTNRSSGTPITYLSSAFLCAFLFIRPFERSIFLTFHCLDLNYSSPTLSFGRRFIFSFTTQEFIQESVVGTTSILLMFATKRNESYDFTPRL</sequence>
<accession>A0AA38Q1E6</accession>
<dbReference type="InterPro" id="IPR001484">
    <property type="entry name" value="Pyrokinin_CS"/>
</dbReference>